<comment type="caution">
    <text evidence="2">The sequence shown here is derived from an EMBL/GenBank/DDBJ whole genome shotgun (WGS) entry which is preliminary data.</text>
</comment>
<evidence type="ECO:0000313" key="2">
    <source>
        <dbReference type="EMBL" id="KAF6783754.1"/>
    </source>
</evidence>
<feature type="compositionally biased region" description="Low complexity" evidence="1">
    <location>
        <begin position="324"/>
        <end position="334"/>
    </location>
</feature>
<protein>
    <submittedName>
        <fullName evidence="2">Uncharacterized protein</fullName>
    </submittedName>
</protein>
<dbReference type="EMBL" id="WIGN01000796">
    <property type="protein sequence ID" value="KAF6783754.1"/>
    <property type="molecule type" value="Genomic_DNA"/>
</dbReference>
<keyword evidence="3" id="KW-1185">Reference proteome</keyword>
<accession>A0A8H6IM31</accession>
<evidence type="ECO:0000313" key="3">
    <source>
        <dbReference type="Proteomes" id="UP000652219"/>
    </source>
</evidence>
<proteinExistence type="predicted"/>
<organism evidence="2 3">
    <name type="scientific">Colletotrichum sojae</name>
    <dbReference type="NCBI Taxonomy" id="2175907"/>
    <lineage>
        <taxon>Eukaryota</taxon>
        <taxon>Fungi</taxon>
        <taxon>Dikarya</taxon>
        <taxon>Ascomycota</taxon>
        <taxon>Pezizomycotina</taxon>
        <taxon>Sordariomycetes</taxon>
        <taxon>Hypocreomycetidae</taxon>
        <taxon>Glomerellales</taxon>
        <taxon>Glomerellaceae</taxon>
        <taxon>Colletotrichum</taxon>
        <taxon>Colletotrichum orchidearum species complex</taxon>
    </lineage>
</organism>
<reference evidence="2 3" key="1">
    <citation type="journal article" date="2020" name="Phytopathology">
        <title>Genome Sequence Resources of Colletotrichum truncatum, C. plurivorum, C. musicola, and C. sojae: Four Species Pathogenic to Soybean (Glycine max).</title>
        <authorList>
            <person name="Rogerio F."/>
            <person name="Boufleur T.R."/>
            <person name="Ciampi-Guillardi M."/>
            <person name="Sukno S.A."/>
            <person name="Thon M.R."/>
            <person name="Massola Junior N.S."/>
            <person name="Baroncelli R."/>
        </authorList>
    </citation>
    <scope>NUCLEOTIDE SEQUENCE [LARGE SCALE GENOMIC DNA]</scope>
    <source>
        <strain evidence="2 3">LFN0009</strain>
    </source>
</reference>
<dbReference type="Proteomes" id="UP000652219">
    <property type="component" value="Unassembled WGS sequence"/>
</dbReference>
<dbReference type="AlphaFoldDB" id="A0A8H6IM31"/>
<feature type="region of interest" description="Disordered" evidence="1">
    <location>
        <begin position="317"/>
        <end position="345"/>
    </location>
</feature>
<sequence>MRYKLCIHKHERNDDLHESLRLEFTFLANLATVCRKLREALLPRVYESVAIFGKDAMASMTLMALMRLLQDKPSICEMIKHLHLDLHVDLLDLSGQTVDDLRYLNNWDKNTSIRIPEETLDELAYHQSEKFKEPCLFDHDNDIHLAFATCVLLYALPGLKELAISCDRRLLQHFHFPLDFSVSPMPCHGPNESLDQTSPLPKLVALTLRLGNQPIWVNGNEYLVGNEFLATRFLGRCADELCIQGYAEFYDQDKCRRLPDNLTTLILNKAWLDGGLIEEMLECTPTLKRGHYYDTFEHLVALDNLWINAWCVQEEEKDDDDESSTSGHSQGHSGPTNSNEVWKPNPVLASLPPSLKKLHLAGSAKEVEGLMKDLEWLALQDTNLKEIAFEMPSSGHYLYDLFENAGVKALRRADDEPVMLPVASWFDGSFGVVRLDMTCPGSKGAVTGSGML</sequence>
<gene>
    <name evidence="2" type="ORF">CSOJ01_15861</name>
</gene>
<evidence type="ECO:0000256" key="1">
    <source>
        <dbReference type="SAM" id="MobiDB-lite"/>
    </source>
</evidence>
<name>A0A8H6IM31_9PEZI</name>